<organism evidence="1 2">
    <name type="scientific">Brevundimonas naejangsanensis</name>
    <dbReference type="NCBI Taxonomy" id="588932"/>
    <lineage>
        <taxon>Bacteria</taxon>
        <taxon>Pseudomonadati</taxon>
        <taxon>Pseudomonadota</taxon>
        <taxon>Alphaproteobacteria</taxon>
        <taxon>Caulobacterales</taxon>
        <taxon>Caulobacteraceae</taxon>
        <taxon>Brevundimonas</taxon>
    </lineage>
</organism>
<dbReference type="AlphaFoldDB" id="A0A494RH09"/>
<reference evidence="1 2" key="1">
    <citation type="submission" date="2018-10" db="EMBL/GenBank/DDBJ databases">
        <title>Complete genome sequence of Brevundimonas naejangsanensis BRV3.</title>
        <authorList>
            <person name="Berrios L."/>
            <person name="Ely B."/>
        </authorList>
    </citation>
    <scope>NUCLEOTIDE SEQUENCE [LARGE SCALE GENOMIC DNA]</scope>
    <source>
        <strain evidence="1 2">BRV3</strain>
    </source>
</reference>
<keyword evidence="2" id="KW-1185">Reference proteome</keyword>
<evidence type="ECO:0000313" key="2">
    <source>
        <dbReference type="Proteomes" id="UP000276984"/>
    </source>
</evidence>
<dbReference type="EMBL" id="CP032707">
    <property type="protein sequence ID" value="AYG95715.1"/>
    <property type="molecule type" value="Genomic_DNA"/>
</dbReference>
<name>A0A494RH09_9CAUL</name>
<evidence type="ECO:0000313" key="1">
    <source>
        <dbReference type="EMBL" id="AYG95715.1"/>
    </source>
</evidence>
<dbReference type="OrthoDB" id="7204316at2"/>
<protein>
    <submittedName>
        <fullName evidence="1">Uncharacterized protein</fullName>
    </submittedName>
</protein>
<sequence>MLAALLVAGQVAAQEPPRFTMTPEAGDALTAELFRLEPSNVDAQVASLLDGGRDQQSGEVVAVRSPDGLNMAYREGTLPYGPIVLYAGSEVEWQPDSICRMTRDPEGVVDNSERAARWCLSFVMRWAPTVVIPPAPVH</sequence>
<proteinExistence type="predicted"/>
<accession>A0A494RH09</accession>
<gene>
    <name evidence="1" type="ORF">D8I30_11385</name>
</gene>
<dbReference type="Proteomes" id="UP000276984">
    <property type="component" value="Chromosome"/>
</dbReference>
<dbReference type="RefSeq" id="WP_121482849.1">
    <property type="nucleotide sequence ID" value="NZ_CP032707.1"/>
</dbReference>